<keyword evidence="3" id="KW-1185">Reference proteome</keyword>
<name>A0ABR8SE42_9BURK</name>
<dbReference type="InterPro" id="IPR008869">
    <property type="entry name" value="MlaC/ttg2D"/>
</dbReference>
<dbReference type="PANTHER" id="PTHR36573">
    <property type="entry name" value="INTERMEMBRANE PHOSPHOLIPID TRANSPORT SYSTEM BINDING PROTEIN MLAC"/>
    <property type="match status" value="1"/>
</dbReference>
<dbReference type="Proteomes" id="UP000634919">
    <property type="component" value="Unassembled WGS sequence"/>
</dbReference>
<proteinExistence type="predicted"/>
<organism evidence="2 3">
    <name type="scientific">Comamonas avium</name>
    <dbReference type="NCBI Taxonomy" id="2762231"/>
    <lineage>
        <taxon>Bacteria</taxon>
        <taxon>Pseudomonadati</taxon>
        <taxon>Pseudomonadota</taxon>
        <taxon>Betaproteobacteria</taxon>
        <taxon>Burkholderiales</taxon>
        <taxon>Comamonadaceae</taxon>
        <taxon>Comamonas</taxon>
    </lineage>
</organism>
<dbReference type="Gene3D" id="3.10.450.50">
    <property type="match status" value="1"/>
</dbReference>
<dbReference type="PANTHER" id="PTHR36573:SF1">
    <property type="entry name" value="INTERMEMBRANE PHOSPHOLIPID TRANSPORT SYSTEM BINDING PROTEIN MLAC"/>
    <property type="match status" value="1"/>
</dbReference>
<reference evidence="2 3" key="1">
    <citation type="submission" date="2020-08" db="EMBL/GenBank/DDBJ databases">
        <title>A Genomic Blueprint of the Chicken Gut Microbiome.</title>
        <authorList>
            <person name="Gilroy R."/>
            <person name="Ravi A."/>
            <person name="Getino M."/>
            <person name="Pursley I."/>
            <person name="Horton D.L."/>
            <person name="Alikhan N.-F."/>
            <person name="Baker D."/>
            <person name="Gharbi K."/>
            <person name="Hall N."/>
            <person name="Watson M."/>
            <person name="Adriaenssens E.M."/>
            <person name="Foster-Nyarko E."/>
            <person name="Jarju S."/>
            <person name="Secka A."/>
            <person name="Antonio M."/>
            <person name="Oren A."/>
            <person name="Chaudhuri R."/>
            <person name="La Ragione R.M."/>
            <person name="Hildebrand F."/>
            <person name="Pallen M.J."/>
        </authorList>
    </citation>
    <scope>NUCLEOTIDE SEQUENCE [LARGE SCALE GENOMIC DNA]</scope>
    <source>
        <strain evidence="2 3">Sa2CVA6</strain>
    </source>
</reference>
<sequence length="213" mass="23515">MMQRRTLATLLAASATLWLAAPAWAQTAAIEAPDALVKRLSTDILETIKADPELRNGNITRISQVVDTTVMPYVNFRRMTSAAVGPQWRQATPAQRERLQQEFKLMLIRTYAGALKQVSDQRIVVKPLRAAPGDTDVLVRTEVHGKGEPVQLDFRLENASGTGWKIYNLNVLGVWMVETYRTQFAQELNKGGIDGLINALSSRTIAADAKAGK</sequence>
<evidence type="ECO:0000313" key="2">
    <source>
        <dbReference type="EMBL" id="MBD7961764.1"/>
    </source>
</evidence>
<comment type="caution">
    <text evidence="2">The sequence shown here is derived from an EMBL/GenBank/DDBJ whole genome shotgun (WGS) entry which is preliminary data.</text>
</comment>
<evidence type="ECO:0000256" key="1">
    <source>
        <dbReference type="SAM" id="SignalP"/>
    </source>
</evidence>
<feature type="signal peptide" evidence="1">
    <location>
        <begin position="1"/>
        <end position="25"/>
    </location>
</feature>
<dbReference type="PIRSF" id="PIRSF004649">
    <property type="entry name" value="MlaC"/>
    <property type="match status" value="1"/>
</dbReference>
<feature type="chain" id="PRO_5046029642" evidence="1">
    <location>
        <begin position="26"/>
        <end position="213"/>
    </location>
</feature>
<keyword evidence="1" id="KW-0732">Signal</keyword>
<dbReference type="Pfam" id="PF05494">
    <property type="entry name" value="MlaC"/>
    <property type="match status" value="1"/>
</dbReference>
<dbReference type="EMBL" id="JACSQK010000007">
    <property type="protein sequence ID" value="MBD7961764.1"/>
    <property type="molecule type" value="Genomic_DNA"/>
</dbReference>
<protein>
    <submittedName>
        <fullName evidence="2">ABC transporter substrate-binding protein</fullName>
    </submittedName>
</protein>
<accession>A0ABR8SE42</accession>
<evidence type="ECO:0000313" key="3">
    <source>
        <dbReference type="Proteomes" id="UP000634919"/>
    </source>
</evidence>
<dbReference type="Gene3D" id="1.10.10.640">
    <property type="entry name" value="phospholipid-binding protein"/>
    <property type="match status" value="1"/>
</dbReference>
<gene>
    <name evidence="2" type="ORF">H9646_14930</name>
</gene>